<evidence type="ECO:0000313" key="4">
    <source>
        <dbReference type="Proteomes" id="UP000608579"/>
    </source>
</evidence>
<reference evidence="3" key="1">
    <citation type="journal article" date="2020" name="ISME J.">
        <title>Gammaproteobacteria mediating utilization of methyl-, sulfur- and petroleum organic compounds in deep ocean hydrothermal plumes.</title>
        <authorList>
            <person name="Zhou Z."/>
            <person name="Liu Y."/>
            <person name="Pan J."/>
            <person name="Cron B.R."/>
            <person name="Toner B.M."/>
            <person name="Anantharaman K."/>
            <person name="Breier J.A."/>
            <person name="Dick G.J."/>
            <person name="Li M."/>
        </authorList>
    </citation>
    <scope>NUCLEOTIDE SEQUENCE</scope>
    <source>
        <strain evidence="3">SZUA-1515</strain>
    </source>
</reference>
<comment type="caution">
    <text evidence="3">The sequence shown here is derived from an EMBL/GenBank/DDBJ whole genome shotgun (WGS) entry which is preliminary data.</text>
</comment>
<dbReference type="Proteomes" id="UP000608579">
    <property type="component" value="Unassembled WGS sequence"/>
</dbReference>
<dbReference type="EMBL" id="DQVM01000029">
    <property type="protein sequence ID" value="HIQ29224.1"/>
    <property type="molecule type" value="Genomic_DNA"/>
</dbReference>
<protein>
    <submittedName>
        <fullName evidence="3">TMF family protein</fullName>
    </submittedName>
</protein>
<evidence type="ECO:0000313" key="3">
    <source>
        <dbReference type="EMBL" id="HIQ29224.1"/>
    </source>
</evidence>
<keyword evidence="2" id="KW-0472">Membrane</keyword>
<name>A0A833EBG9_CALS0</name>
<feature type="transmembrane region" description="Helical" evidence="2">
    <location>
        <begin position="289"/>
        <end position="312"/>
    </location>
</feature>
<sequence length="314" mass="35639">MTLARYQVATLALLALLTLTPVINAQEAGDYDWVPDRYVEYVVEWPISGEWGIAGRSTYKLVVQEEKENIVVDFEITYEADQVANLTIIVTNQMIIGALEERFGGWVSNFDFIATPKVDGQDMGPANFPPFNGTGYATLKQLDVGDKIKITGKLKLVNDRTRDLKKLGLTYLDAYPNVYIVLADMLIDNESGDILVPNMFSWGSIVVPLSKNDLDTLKLITERDEKIKELNDRIQELNTILNNTREELENVRASFEPLQKENDNLKNLLEQRDKEIVSVRIRLSETENLLYLSFGLFAILMVALMVVALIVFRR</sequence>
<gene>
    <name evidence="3" type="ORF">EYH45_01520</name>
</gene>
<evidence type="ECO:0000256" key="2">
    <source>
        <dbReference type="SAM" id="Phobius"/>
    </source>
</evidence>
<organism evidence="3 4">
    <name type="scientific">Caldiarchaeum subterraneum</name>
    <dbReference type="NCBI Taxonomy" id="311458"/>
    <lineage>
        <taxon>Archaea</taxon>
        <taxon>Nitrososphaerota</taxon>
        <taxon>Candidatus Caldarchaeales</taxon>
        <taxon>Candidatus Caldarchaeaceae</taxon>
        <taxon>Candidatus Caldarchaeum</taxon>
    </lineage>
</organism>
<evidence type="ECO:0000256" key="1">
    <source>
        <dbReference type="SAM" id="Coils"/>
    </source>
</evidence>
<keyword evidence="2" id="KW-1133">Transmembrane helix</keyword>
<keyword evidence="2" id="KW-0812">Transmembrane</keyword>
<dbReference type="AlphaFoldDB" id="A0A833EBG9"/>
<keyword evidence="1" id="KW-0175">Coiled coil</keyword>
<accession>A0A833EBG9</accession>
<proteinExistence type="predicted"/>
<feature type="coiled-coil region" evidence="1">
    <location>
        <begin position="220"/>
        <end position="261"/>
    </location>
</feature>